<dbReference type="RefSeq" id="WP_138150939.1">
    <property type="nucleotide sequence ID" value="NZ_CBDDKQ010000002.1"/>
</dbReference>
<accession>A0A5R8Y4D7</accession>
<keyword evidence="3 6" id="KW-0687">Ribonucleoprotein</keyword>
<dbReference type="GO" id="GO:0003735">
    <property type="term" value="F:structural constituent of ribosome"/>
    <property type="evidence" value="ECO:0007669"/>
    <property type="project" value="InterPro"/>
</dbReference>
<dbReference type="HAMAP" id="MF_01302_B">
    <property type="entry name" value="Ribosomal_uS8_B"/>
    <property type="match status" value="1"/>
</dbReference>
<keyword evidence="6" id="KW-0699">rRNA-binding</keyword>
<dbReference type="NCBIfam" id="NF001109">
    <property type="entry name" value="PRK00136.1"/>
    <property type="match status" value="1"/>
</dbReference>
<dbReference type="FunFam" id="3.30.1490.10:FF:000001">
    <property type="entry name" value="30S ribosomal protein S8"/>
    <property type="match status" value="1"/>
</dbReference>
<comment type="subunit">
    <text evidence="5 6">Part of the 30S ribosomal subunit. Contacts proteins S5 and S12.</text>
</comment>
<gene>
    <name evidence="6 8" type="primary">rpsH</name>
    <name evidence="8" type="ORF">FDK22_01160</name>
</gene>
<keyword evidence="9" id="KW-1185">Reference proteome</keyword>
<evidence type="ECO:0000313" key="9">
    <source>
        <dbReference type="Proteomes" id="UP000308901"/>
    </source>
</evidence>
<dbReference type="Gene3D" id="3.30.1370.30">
    <property type="match status" value="1"/>
</dbReference>
<evidence type="ECO:0000256" key="4">
    <source>
        <dbReference type="ARBA" id="ARBA00035258"/>
    </source>
</evidence>
<dbReference type="InterPro" id="IPR035987">
    <property type="entry name" value="Ribosomal_uS8_sf"/>
</dbReference>
<dbReference type="Proteomes" id="UP000308901">
    <property type="component" value="Unassembled WGS sequence"/>
</dbReference>
<dbReference type="AlphaFoldDB" id="A0A5R8Y4D7"/>
<evidence type="ECO:0000256" key="1">
    <source>
        <dbReference type="ARBA" id="ARBA00006471"/>
    </source>
</evidence>
<dbReference type="PROSITE" id="PS00053">
    <property type="entry name" value="RIBOSOMAL_S8"/>
    <property type="match status" value="1"/>
</dbReference>
<evidence type="ECO:0000256" key="2">
    <source>
        <dbReference type="ARBA" id="ARBA00022980"/>
    </source>
</evidence>
<dbReference type="SUPFAM" id="SSF56047">
    <property type="entry name" value="Ribosomal protein S8"/>
    <property type="match status" value="1"/>
</dbReference>
<dbReference type="GO" id="GO:0006412">
    <property type="term" value="P:translation"/>
    <property type="evidence" value="ECO:0007669"/>
    <property type="project" value="UniProtKB-UniRule"/>
</dbReference>
<evidence type="ECO:0000256" key="3">
    <source>
        <dbReference type="ARBA" id="ARBA00023274"/>
    </source>
</evidence>
<proteinExistence type="inferred from homology"/>
<name>A0A5R8Y4D7_9BACT</name>
<dbReference type="InterPro" id="IPR047863">
    <property type="entry name" value="Ribosomal_uS8_CS"/>
</dbReference>
<dbReference type="PANTHER" id="PTHR11758">
    <property type="entry name" value="40S RIBOSOMAL PROTEIN S15A"/>
    <property type="match status" value="1"/>
</dbReference>
<evidence type="ECO:0000256" key="5">
    <source>
        <dbReference type="ARBA" id="ARBA00046740"/>
    </source>
</evidence>
<comment type="function">
    <text evidence="6">One of the primary rRNA binding proteins, it binds directly to 16S rRNA central domain where it helps coordinate assembly of the platform of the 30S subunit.</text>
</comment>
<dbReference type="GO" id="GO:0019843">
    <property type="term" value="F:rRNA binding"/>
    <property type="evidence" value="ECO:0007669"/>
    <property type="project" value="UniProtKB-UniRule"/>
</dbReference>
<dbReference type="InterPro" id="IPR000630">
    <property type="entry name" value="Ribosomal_uS8"/>
</dbReference>
<dbReference type="GO" id="GO:0005737">
    <property type="term" value="C:cytoplasm"/>
    <property type="evidence" value="ECO:0007669"/>
    <property type="project" value="UniProtKB-ARBA"/>
</dbReference>
<dbReference type="Pfam" id="PF00410">
    <property type="entry name" value="Ribosomal_S8"/>
    <property type="match status" value="1"/>
</dbReference>
<organism evidence="8 9">
    <name type="scientific">Arcobacter arenosus</name>
    <dbReference type="NCBI Taxonomy" id="2576037"/>
    <lineage>
        <taxon>Bacteria</taxon>
        <taxon>Pseudomonadati</taxon>
        <taxon>Campylobacterota</taxon>
        <taxon>Epsilonproteobacteria</taxon>
        <taxon>Campylobacterales</taxon>
        <taxon>Arcobacteraceae</taxon>
        <taxon>Arcobacter</taxon>
    </lineage>
</organism>
<reference evidence="8 9" key="1">
    <citation type="submission" date="2019-05" db="EMBL/GenBank/DDBJ databases">
        <title>Arcobacter sp. nov., isolated from sea sediment.</title>
        <authorList>
            <person name="Kim W."/>
        </authorList>
    </citation>
    <scope>NUCLEOTIDE SEQUENCE [LARGE SCALE GENOMIC DNA]</scope>
    <source>
        <strain evidence="8 9">CAU 1517</strain>
    </source>
</reference>
<dbReference type="EMBL" id="VANU01000001">
    <property type="protein sequence ID" value="TLP40650.1"/>
    <property type="molecule type" value="Genomic_DNA"/>
</dbReference>
<sequence>MMNDIIADALTRIRNAAMRKLEVATLLHSNTVVGILEVLQQKEYIESFKVIDGENNKKTIQVTLKYDDNDNSVINEIKRVSTPGRRVYKGAEEIKSFKNGYGTIIVSTNKGVIANDEAHAAKVGGEVLCTVW</sequence>
<dbReference type="GO" id="GO:0005840">
    <property type="term" value="C:ribosome"/>
    <property type="evidence" value="ECO:0007669"/>
    <property type="project" value="UniProtKB-KW"/>
</dbReference>
<keyword evidence="6" id="KW-0694">RNA-binding</keyword>
<evidence type="ECO:0000256" key="6">
    <source>
        <dbReference type="HAMAP-Rule" id="MF_01302"/>
    </source>
</evidence>
<dbReference type="Gene3D" id="3.30.1490.10">
    <property type="match status" value="1"/>
</dbReference>
<dbReference type="GO" id="GO:1990904">
    <property type="term" value="C:ribonucleoprotein complex"/>
    <property type="evidence" value="ECO:0007669"/>
    <property type="project" value="UniProtKB-KW"/>
</dbReference>
<evidence type="ECO:0000313" key="8">
    <source>
        <dbReference type="EMBL" id="TLP40650.1"/>
    </source>
</evidence>
<comment type="caution">
    <text evidence="8">The sequence shown here is derived from an EMBL/GenBank/DDBJ whole genome shotgun (WGS) entry which is preliminary data.</text>
</comment>
<protein>
    <recommendedName>
        <fullName evidence="4 6">Small ribosomal subunit protein uS8</fullName>
    </recommendedName>
</protein>
<evidence type="ECO:0000256" key="7">
    <source>
        <dbReference type="RuleBase" id="RU003660"/>
    </source>
</evidence>
<dbReference type="OrthoDB" id="9802617at2"/>
<comment type="similarity">
    <text evidence="1 6 7">Belongs to the universal ribosomal protein uS8 family.</text>
</comment>
<keyword evidence="2 6" id="KW-0689">Ribosomal protein</keyword>